<organism evidence="1 2">
    <name type="scientific">Hymenobacter nivis</name>
    <dbReference type="NCBI Taxonomy" id="1850093"/>
    <lineage>
        <taxon>Bacteria</taxon>
        <taxon>Pseudomonadati</taxon>
        <taxon>Bacteroidota</taxon>
        <taxon>Cytophagia</taxon>
        <taxon>Cytophagales</taxon>
        <taxon>Hymenobacteraceae</taxon>
        <taxon>Hymenobacter</taxon>
    </lineage>
</organism>
<name>A0A2Z3GKA3_9BACT</name>
<dbReference type="EMBL" id="CP029145">
    <property type="protein sequence ID" value="AWM31345.1"/>
    <property type="molecule type" value="Genomic_DNA"/>
</dbReference>
<protein>
    <submittedName>
        <fullName evidence="1">Uncharacterized protein</fullName>
    </submittedName>
</protein>
<evidence type="ECO:0000313" key="2">
    <source>
        <dbReference type="Proteomes" id="UP000245999"/>
    </source>
</evidence>
<dbReference type="OrthoDB" id="962554at2"/>
<evidence type="ECO:0000313" key="1">
    <source>
        <dbReference type="EMBL" id="AWM31345.1"/>
    </source>
</evidence>
<reference evidence="2" key="1">
    <citation type="submission" date="2018-04" db="EMBL/GenBank/DDBJ databases">
        <title>Complete genome of Antarctic heterotrophic bacterium Hymenobacter nivis.</title>
        <authorList>
            <person name="Terashima M."/>
        </authorList>
    </citation>
    <scope>NUCLEOTIDE SEQUENCE [LARGE SCALE GENOMIC DNA]</scope>
    <source>
        <strain evidence="2">NBRC 111535</strain>
    </source>
</reference>
<dbReference type="Proteomes" id="UP000245999">
    <property type="component" value="Chromosome"/>
</dbReference>
<dbReference type="AlphaFoldDB" id="A0A2Z3GKA3"/>
<gene>
    <name evidence="1" type="ORF">DDQ68_00220</name>
</gene>
<keyword evidence="2" id="KW-1185">Reference proteome</keyword>
<dbReference type="KEGG" id="hnv:DDQ68_00220"/>
<dbReference type="RefSeq" id="WP_109651717.1">
    <property type="nucleotide sequence ID" value="NZ_CP029145.1"/>
</dbReference>
<sequence>MTSTFATVYAALADRLAAKVPALGWIDLDQGQLSSDQALSHEYPLPFAQGVALLDFDEADWHDIGEGIQRGTCQVRVTLAVEVAGDSYQQSRQRGAALAKLQLLQSVHKALHHFDGGGQFGALVRTYSRKEQDVAAGIWVYAMGYNCLLTDQDGYDGATQTVSGLEPVGRAGFVLPR</sequence>
<proteinExistence type="predicted"/>
<accession>A0A2Z3GKA3</accession>